<dbReference type="OrthoDB" id="9807790at2"/>
<dbReference type="RefSeq" id="WP_091125653.1">
    <property type="nucleotide sequence ID" value="NZ_FOLB01000012.1"/>
</dbReference>
<evidence type="ECO:0000256" key="2">
    <source>
        <dbReference type="ARBA" id="ARBA00022741"/>
    </source>
</evidence>
<dbReference type="Pfam" id="PF16697">
    <property type="entry name" value="Yop-YscD_cpl"/>
    <property type="match status" value="1"/>
</dbReference>
<dbReference type="GO" id="GO:0003677">
    <property type="term" value="F:DNA binding"/>
    <property type="evidence" value="ECO:0007669"/>
    <property type="project" value="InterPro"/>
</dbReference>
<dbReference type="Pfam" id="PF01580">
    <property type="entry name" value="FtsK_SpoIIIE"/>
    <property type="match status" value="2"/>
</dbReference>
<evidence type="ECO:0000256" key="6">
    <source>
        <dbReference type="SAM" id="Phobius"/>
    </source>
</evidence>
<dbReference type="PANTHER" id="PTHR22683">
    <property type="entry name" value="SPORULATION PROTEIN RELATED"/>
    <property type="match status" value="1"/>
</dbReference>
<dbReference type="STRING" id="574651.SAMN04487968_112124"/>
<protein>
    <submittedName>
        <fullName evidence="9">DNA segregation ATPase FtsK/SpoIIIE, S-DNA-T family</fullName>
    </submittedName>
</protein>
<keyword evidence="6" id="KW-0472">Membrane</keyword>
<keyword evidence="2 4" id="KW-0547">Nucleotide-binding</keyword>
<dbReference type="Gene3D" id="2.60.200.20">
    <property type="match status" value="1"/>
</dbReference>
<dbReference type="CDD" id="cd01127">
    <property type="entry name" value="TrwB_TraG_TraD_VirD4"/>
    <property type="match status" value="1"/>
</dbReference>
<proteinExistence type="predicted"/>
<feature type="domain" description="FHA" evidence="7">
    <location>
        <begin position="119"/>
        <end position="172"/>
    </location>
</feature>
<dbReference type="EMBL" id="FOLB01000012">
    <property type="protein sequence ID" value="SFC85325.1"/>
    <property type="molecule type" value="Genomic_DNA"/>
</dbReference>
<organism evidence="9 10">
    <name type="scientific">Nocardioides terrae</name>
    <dbReference type="NCBI Taxonomy" id="574651"/>
    <lineage>
        <taxon>Bacteria</taxon>
        <taxon>Bacillati</taxon>
        <taxon>Actinomycetota</taxon>
        <taxon>Actinomycetes</taxon>
        <taxon>Propionibacteriales</taxon>
        <taxon>Nocardioidaceae</taxon>
        <taxon>Nocardioides</taxon>
    </lineage>
</organism>
<dbReference type="InterPro" id="IPR000253">
    <property type="entry name" value="FHA_dom"/>
</dbReference>
<dbReference type="GO" id="GO:0005524">
    <property type="term" value="F:ATP binding"/>
    <property type="evidence" value="ECO:0007669"/>
    <property type="project" value="UniProtKB-UniRule"/>
</dbReference>
<evidence type="ECO:0000256" key="1">
    <source>
        <dbReference type="ARBA" id="ARBA00022553"/>
    </source>
</evidence>
<dbReference type="InterPro" id="IPR032030">
    <property type="entry name" value="YscD_cytoplasmic_dom"/>
</dbReference>
<dbReference type="PANTHER" id="PTHR22683:SF1">
    <property type="entry name" value="TYPE VII SECRETION SYSTEM PROTEIN ESSC"/>
    <property type="match status" value="1"/>
</dbReference>
<reference evidence="9 10" key="1">
    <citation type="submission" date="2016-10" db="EMBL/GenBank/DDBJ databases">
        <authorList>
            <person name="de Groot N.N."/>
        </authorList>
    </citation>
    <scope>NUCLEOTIDE SEQUENCE [LARGE SCALE GENOMIC DNA]</scope>
    <source>
        <strain evidence="9 10">CGMCC 1.7056</strain>
    </source>
</reference>
<keyword evidence="6" id="KW-1133">Transmembrane helix</keyword>
<dbReference type="InterPro" id="IPR002543">
    <property type="entry name" value="FtsK_dom"/>
</dbReference>
<accession>A0A1I1MJN4</accession>
<dbReference type="SMART" id="SM00240">
    <property type="entry name" value="FHA"/>
    <property type="match status" value="1"/>
</dbReference>
<evidence type="ECO:0000313" key="10">
    <source>
        <dbReference type="Proteomes" id="UP000198832"/>
    </source>
</evidence>
<feature type="transmembrane region" description="Helical" evidence="6">
    <location>
        <begin position="267"/>
        <end position="284"/>
    </location>
</feature>
<dbReference type="PROSITE" id="PS50006">
    <property type="entry name" value="FHA_DOMAIN"/>
    <property type="match status" value="1"/>
</dbReference>
<dbReference type="InterPro" id="IPR008984">
    <property type="entry name" value="SMAD_FHA_dom_sf"/>
</dbReference>
<dbReference type="InterPro" id="IPR003593">
    <property type="entry name" value="AAA+_ATPase"/>
</dbReference>
<feature type="domain" description="FtsK" evidence="8">
    <location>
        <begin position="1026"/>
        <end position="1217"/>
    </location>
</feature>
<evidence type="ECO:0000259" key="8">
    <source>
        <dbReference type="PROSITE" id="PS50901"/>
    </source>
</evidence>
<dbReference type="Proteomes" id="UP000198832">
    <property type="component" value="Unassembled WGS sequence"/>
</dbReference>
<feature type="region of interest" description="Disordered" evidence="5">
    <location>
        <begin position="513"/>
        <end position="532"/>
    </location>
</feature>
<dbReference type="CDD" id="cd00060">
    <property type="entry name" value="FHA"/>
    <property type="match status" value="1"/>
</dbReference>
<feature type="domain" description="FtsK" evidence="8">
    <location>
        <begin position="700"/>
        <end position="888"/>
    </location>
</feature>
<dbReference type="InterPro" id="IPR050206">
    <property type="entry name" value="FtsK/SpoIIIE/SftA"/>
</dbReference>
<evidence type="ECO:0000256" key="4">
    <source>
        <dbReference type="PROSITE-ProRule" id="PRU00289"/>
    </source>
</evidence>
<keyword evidence="3 4" id="KW-0067">ATP-binding</keyword>
<evidence type="ECO:0000259" key="7">
    <source>
        <dbReference type="PROSITE" id="PS50006"/>
    </source>
</evidence>
<keyword evidence="6" id="KW-0812">Transmembrane</keyword>
<feature type="compositionally biased region" description="Basic and acidic residues" evidence="5">
    <location>
        <begin position="522"/>
        <end position="532"/>
    </location>
</feature>
<evidence type="ECO:0000256" key="3">
    <source>
        <dbReference type="ARBA" id="ARBA00022840"/>
    </source>
</evidence>
<sequence>MKLKVTYRRASGADSEIVVVADASASVGDVARQLLDADPVSSEKLHFSDKVTLAVALPGAQPVPLPPDRAIGEAQLASGFDVRVVDAVESAADGAAAALLRIESGPGQGQEFVLRAGSTSIGREPGSDVVIHDQFMSKRHARIEVTPSAGGTIIEVVDLNSANGIVLDGAVISRVRALPGQVFEMGSTKLTVSPLQQGPGTGRALDIHVGSIGFTRSPRVEERYPAVEHPRPRVPSKADRRPFPWIMLFAPILMGSMMYTITRSPTSLVIVAMAPIMLIGNFVMSRGSEKQKLADEIGRFDTQLDRLQDALATEIPRERELRQREVPPVADIFQAGLQHGPLLWTRRPEHWNFLHVRFGSGSLPSRNTIAKADSTDDGLPEYADKLDFVADAHRTVEGVPVLEDLLAAGAVGVVGDHERASDAARGLLLQLTGLHSPAELVVTAMASPQEVSDHAWLAWMPHTSSPQSPIVGPHLADSAATTGPLLNQLEELVATRLADKDADFRGPLASELKASGAGGRLDTPENDGRGDRGADVLPVVVALITEGAPADRARLVQLSERAVDAGVIPLWVSSSADRLPAVCRTFIDVSAGLEQSSVHFVRHGQVVTPVHVEGVSIGNATRFALSLAALVDEGAVAEDSSDLPRSVPLVTLLGDNFADSPESVVDRWQQNLSIHDRRTKGGTPRPRAGNLRALVGHGGVDAMHLDLRLQGPHALVGGTTGSGKSEFLQAWVLGMAAEFSPDRVTFLFVDYKGGAAFADCVHLPHCVGLVTDLSPHLVRRALTSLRAELHHREHLLNAKKAKDLLELEKRGDPECPPALVLVIDEFAALASEVPEFVDGVVDIAQRGRSLGIHLIMATQRPAGVIKDNLRANTNLRVALRMADESDSTDVIGTKEAAAFDPSIPGRGVAKTGPGRLQPFQSAYAGGRTSATPPRPTIDVHQLGFGAEKLWERPATDKVDHLEPSGPTDQQRLVRSISRAAMVAEIPPARRPWLDELSKAYDLVLLGPRTDSELLLGVADLPHAQAQEVIPFRPDVDGNLAIYGTGGSGKSVVLRTLAAGAGVTPRGGPVHVYGLDFAAGGLRMLERLPHVGAIIGADDTERVARLFRTLRAVADERARVFPEVGAGSIVDYRRIAQKPDEPRILLLVDGFPAFRDQWEVGTGRAQWYSIFQQLLSEGRALGIHVVFTADRPGSVPGAVASSVPRRVVLRLSDEGMYHMLDADPDVLSATSPPGRAVVDGLETQIAILGGKGNVADQSEAFAKLAAAIERQGGAHPVLIESLGTEIPQSSMPDRVGALPVLGVGDETMQPIGFEPSGAMLIGGGPQSGRSNALKVLARSVRRWDPDVFAVYFGNRRSVLPQAIEWDKALTDPTEIADYARELAKIVATSTSDRYLVVVESLPDFASPPTDMALVELIKAIKRSDHLLIAEAETSSWSSAFPIFTEIKNARRGLLLQPDPAEGDVIMRTTFPRALRSEFPPGRGNWVAGGKVHRVQLPLADS</sequence>
<name>A0A1I1MJN4_9ACTN</name>
<dbReference type="PROSITE" id="PS50901">
    <property type="entry name" value="FTSK"/>
    <property type="match status" value="2"/>
</dbReference>
<gene>
    <name evidence="9" type="ORF">SAMN04487968_112124</name>
</gene>
<dbReference type="InterPro" id="IPR027417">
    <property type="entry name" value="P-loop_NTPase"/>
</dbReference>
<feature type="binding site" evidence="4">
    <location>
        <begin position="1043"/>
        <end position="1050"/>
    </location>
    <ligand>
        <name>ATP</name>
        <dbReference type="ChEBI" id="CHEBI:30616"/>
    </ligand>
</feature>
<keyword evidence="10" id="KW-1185">Reference proteome</keyword>
<keyword evidence="1" id="KW-0597">Phosphoprotein</keyword>
<dbReference type="SUPFAM" id="SSF52540">
    <property type="entry name" value="P-loop containing nucleoside triphosphate hydrolases"/>
    <property type="match status" value="2"/>
</dbReference>
<dbReference type="Gene3D" id="3.40.50.300">
    <property type="entry name" value="P-loop containing nucleotide triphosphate hydrolases"/>
    <property type="match status" value="3"/>
</dbReference>
<evidence type="ECO:0000256" key="5">
    <source>
        <dbReference type="SAM" id="MobiDB-lite"/>
    </source>
</evidence>
<dbReference type="SUPFAM" id="SSF49879">
    <property type="entry name" value="SMAD/FHA domain"/>
    <property type="match status" value="1"/>
</dbReference>
<dbReference type="SMART" id="SM00382">
    <property type="entry name" value="AAA"/>
    <property type="match status" value="2"/>
</dbReference>
<evidence type="ECO:0000313" key="9">
    <source>
        <dbReference type="EMBL" id="SFC85325.1"/>
    </source>
</evidence>
<feature type="binding site" evidence="4">
    <location>
        <begin position="718"/>
        <end position="725"/>
    </location>
    <ligand>
        <name>ATP</name>
        <dbReference type="ChEBI" id="CHEBI:30616"/>
    </ligand>
</feature>